<dbReference type="InterPro" id="IPR001036">
    <property type="entry name" value="Acrflvin-R"/>
</dbReference>
<reference evidence="3 4" key="1">
    <citation type="submission" date="2019-11" db="EMBL/GenBank/DDBJ databases">
        <title>Comparative genomics of hydrocarbon-degrading Desulfosarcina strains.</title>
        <authorList>
            <person name="Watanabe M."/>
            <person name="Kojima H."/>
            <person name="Fukui M."/>
        </authorList>
    </citation>
    <scope>NUCLEOTIDE SEQUENCE [LARGE SCALE GENOMIC DNA]</scope>
    <source>
        <strain evidence="3 4">28bB2T</strain>
    </source>
</reference>
<dbReference type="InterPro" id="IPR027463">
    <property type="entry name" value="AcrB_DN_DC_subdom"/>
</dbReference>
<dbReference type="Proteomes" id="UP000425960">
    <property type="component" value="Chromosome"/>
</dbReference>
<feature type="transmembrane region" description="Helical" evidence="2">
    <location>
        <begin position="863"/>
        <end position="881"/>
    </location>
</feature>
<dbReference type="KEGG" id="dov:DSCO28_26640"/>
<feature type="transmembrane region" description="Helical" evidence="2">
    <location>
        <begin position="332"/>
        <end position="350"/>
    </location>
</feature>
<dbReference type="Pfam" id="PF00873">
    <property type="entry name" value="ACR_tran"/>
    <property type="match status" value="1"/>
</dbReference>
<evidence type="ECO:0000313" key="4">
    <source>
        <dbReference type="Proteomes" id="UP000425960"/>
    </source>
</evidence>
<feature type="transmembrane region" description="Helical" evidence="2">
    <location>
        <begin position="522"/>
        <end position="541"/>
    </location>
</feature>
<evidence type="ECO:0000313" key="3">
    <source>
        <dbReference type="EMBL" id="BBO82098.1"/>
    </source>
</evidence>
<evidence type="ECO:0000256" key="1">
    <source>
        <dbReference type="SAM" id="Coils"/>
    </source>
</evidence>
<feature type="transmembrane region" description="Helical" evidence="2">
    <location>
        <begin position="960"/>
        <end position="980"/>
    </location>
</feature>
<dbReference type="Gene3D" id="3.30.70.1430">
    <property type="entry name" value="Multidrug efflux transporter AcrB pore domain"/>
    <property type="match status" value="2"/>
</dbReference>
<keyword evidence="2" id="KW-0812">Transmembrane</keyword>
<feature type="transmembrane region" description="Helical" evidence="2">
    <location>
        <begin position="357"/>
        <end position="378"/>
    </location>
</feature>
<dbReference type="SUPFAM" id="SSF82714">
    <property type="entry name" value="Multidrug efflux transporter AcrB TolC docking domain, DN and DC subdomains"/>
    <property type="match status" value="2"/>
</dbReference>
<sequence>MTFISLVIRRWLIFALLVIALPIVAGTVAYQTLPKEGEPEISAPVAIVVTLFPGASPSEVESLVTNPIEEELSDLKDVEEMRSNSAEGVSVVVIDFEAEADLERSLQKVREKVSDARKELPDQAEDPEVNEVSFSDIPIMIASVVGDIDPVKLRRLTERVADEIELMPEILAADVAGGLVREIQIYLDPQRINQYGLTILDVFDAVKQSDINIPGGQVNLEGRRLLLRTLTEIKHVPDYAKVPLVRQGDRVVFLGDVGTVVDGHSEDVSYSRVGGVNSASIAVKKRSGANILETTYKVRDKLKELEATFPAGVTTTITAEKAKFIKQGFDQMNNSAVVGLIIVVVVLYFAMGLRNSVITSLSIPLSLLLTFVFLKVFGLSNNDMVRFALVLCIGMLVDNAIIVVENVYHHFQLGKDRITAVIDGTSEIAMPVISATLTTMAAFLPMLLMTGVTGEYMGFLPKTVTIALSASLVIALIANPLILSRFMKQTVKAGQIVKPEEDLKQLKRLYVRVVSWSLNHRFQVVCLIVLSLAMAVGLVALKLVKIEMFPDADFDYIYITVETPRGTDVDVTDAVARQVEQLVAAHVPEAVQTVATVGQQGQSAYEFSVGTGIDSHFAEITVELQDGKEVARASHRQIQERLRPYLQKIPGADIRFRAIQWGPPTAAPVLIKIIGPEIPELRRLTAQTRRIMEDVAGVVDIKDDFSDAAPELRVSVDRARSAAMGISLEALAYTLRGATAGLEIREFRDERDVSKKYDLKVRFSPESRTRPSMLDDVKVRADTGELVPLSTIAEFSQGSGLNGIRHSDRRRIVRLSANNRGRSAVEITQELIEKLDRLDLPAGYRFDYSGEYEETAESFESLGLAYIVAAILIFTLLVSQFDSLAQPFAILTSLPLSIVGAMVGLYATGNNFSIMSFIGLVGLSGIVVNDSIVLVDCINRMRMKSLDLFEAIVAGGQQRLRPIISTTVSTVGGILTLTITDELWEGLGVVIIFGICFATVLTLVVVPVMYSLFEGARYSIVSAFRGPRWTEAPKGQSYFFSRRRYARLVFVLLMAGQLAVLAAGIAAFAPPTITTIANTPFQAPSTLKLVIEIIVFGLEMLLKAAGLLAVLLLPTWVGLVYVMAKRSREGYYVDITPQGVFIGTPADRFFIEKDAITAVKAARFFPAIPSISIYSGRRRIIVRKLIKAGGAPEKKPLKAWLLARPPQRAAIREGMHDLKRALDALVTS</sequence>
<feature type="transmembrane region" description="Helical" evidence="2">
    <location>
        <begin position="464"/>
        <end position="483"/>
    </location>
</feature>
<name>A0A5K7ZIP1_9BACT</name>
<feature type="transmembrane region" description="Helical" evidence="2">
    <location>
        <begin position="384"/>
        <end position="408"/>
    </location>
</feature>
<proteinExistence type="predicted"/>
<keyword evidence="2" id="KW-1133">Transmembrane helix</keyword>
<dbReference type="SUPFAM" id="SSF82693">
    <property type="entry name" value="Multidrug efflux transporter AcrB pore domain, PN1, PN2, PC1 and PC2 subdomains"/>
    <property type="match status" value="3"/>
</dbReference>
<dbReference type="GO" id="GO:0042910">
    <property type="term" value="F:xenobiotic transmembrane transporter activity"/>
    <property type="evidence" value="ECO:0007669"/>
    <property type="project" value="TreeGrafter"/>
</dbReference>
<keyword evidence="1" id="KW-0175">Coiled coil</keyword>
<accession>A0A5K7ZIP1</accession>
<feature type="coiled-coil region" evidence="1">
    <location>
        <begin position="99"/>
        <end position="126"/>
    </location>
</feature>
<dbReference type="AlphaFoldDB" id="A0A5K7ZIP1"/>
<dbReference type="SUPFAM" id="SSF82866">
    <property type="entry name" value="Multidrug efflux transporter AcrB transmembrane domain"/>
    <property type="match status" value="2"/>
</dbReference>
<dbReference type="EMBL" id="AP021876">
    <property type="protein sequence ID" value="BBO82098.1"/>
    <property type="molecule type" value="Genomic_DNA"/>
</dbReference>
<feature type="transmembrane region" description="Helical" evidence="2">
    <location>
        <begin position="888"/>
        <end position="908"/>
    </location>
</feature>
<feature type="transmembrane region" description="Helical" evidence="2">
    <location>
        <begin position="986"/>
        <end position="1010"/>
    </location>
</feature>
<feature type="transmembrane region" description="Helical" evidence="2">
    <location>
        <begin position="1048"/>
        <end position="1069"/>
    </location>
</feature>
<keyword evidence="2" id="KW-0472">Membrane</keyword>
<dbReference type="PRINTS" id="PR00702">
    <property type="entry name" value="ACRIFLAVINRP"/>
</dbReference>
<dbReference type="PANTHER" id="PTHR32063:SF24">
    <property type="entry name" value="CATION EFFLUX SYSTEM (ACRB_ACRD_ACRF FAMILY)"/>
    <property type="match status" value="1"/>
</dbReference>
<dbReference type="GO" id="GO:0005886">
    <property type="term" value="C:plasma membrane"/>
    <property type="evidence" value="ECO:0007669"/>
    <property type="project" value="TreeGrafter"/>
</dbReference>
<dbReference type="RefSeq" id="WP_155322641.1">
    <property type="nucleotide sequence ID" value="NZ_AP021876.1"/>
</dbReference>
<dbReference type="Gene3D" id="3.30.70.1320">
    <property type="entry name" value="Multidrug efflux transporter AcrB pore domain like"/>
    <property type="match status" value="1"/>
</dbReference>
<dbReference type="PANTHER" id="PTHR32063">
    <property type="match status" value="1"/>
</dbReference>
<protein>
    <submittedName>
        <fullName evidence="3">Multidrug ABC transporter</fullName>
    </submittedName>
</protein>
<dbReference type="Gene3D" id="3.30.2090.10">
    <property type="entry name" value="Multidrug efflux transporter AcrB TolC docking domain, DN and DC subdomains"/>
    <property type="match status" value="2"/>
</dbReference>
<dbReference type="Gene3D" id="3.30.70.1440">
    <property type="entry name" value="Multidrug efflux transporter AcrB pore domain"/>
    <property type="match status" value="1"/>
</dbReference>
<feature type="transmembrane region" description="Helical" evidence="2">
    <location>
        <begin position="914"/>
        <end position="939"/>
    </location>
</feature>
<organism evidence="3 4">
    <name type="scientific">Desulfosarcina ovata subsp. sediminis</name>
    <dbReference type="NCBI Taxonomy" id="885957"/>
    <lineage>
        <taxon>Bacteria</taxon>
        <taxon>Pseudomonadati</taxon>
        <taxon>Thermodesulfobacteriota</taxon>
        <taxon>Desulfobacteria</taxon>
        <taxon>Desulfobacterales</taxon>
        <taxon>Desulfosarcinaceae</taxon>
        <taxon>Desulfosarcina</taxon>
    </lineage>
</organism>
<evidence type="ECO:0000256" key="2">
    <source>
        <dbReference type="SAM" id="Phobius"/>
    </source>
</evidence>
<feature type="transmembrane region" description="Helical" evidence="2">
    <location>
        <begin position="428"/>
        <end position="452"/>
    </location>
</feature>
<gene>
    <name evidence="3" type="ORF">DSCO28_26640</name>
</gene>
<dbReference type="Gene3D" id="1.20.1640.10">
    <property type="entry name" value="Multidrug efflux transporter AcrB transmembrane domain"/>
    <property type="match status" value="2"/>
</dbReference>
<feature type="transmembrane region" description="Helical" evidence="2">
    <location>
        <begin position="1089"/>
        <end position="1122"/>
    </location>
</feature>